<keyword evidence="6" id="KW-1185">Reference proteome</keyword>
<dbReference type="GO" id="GO:0003723">
    <property type="term" value="F:RNA binding"/>
    <property type="evidence" value="ECO:0007669"/>
    <property type="project" value="UniProtKB-KW"/>
</dbReference>
<sequence>MVTPAPSTETKDVGAGMDKAALKSEETTQDLYTKMMAMIDKLLETCRDTKEDYTVSVDSNGDAAAQCVNIDPVPILLEVSNEANSTQLVNTNKLCLVKVKSTKDLTKRKKEKVDGDVSGMVTDDCVAFTNVDTMLISVFRPFRDESLILCRSNYIVVANLLAISSECEVCYDDFVLGADFTARLLVLPSWRLAGPLDFRFLPWPDIINQGSGGMVVKLLQPWPPPTQAEVKAKKKVLNLYGQKPEIQIIITVCLVSKAAIKGLQLLGERMLQEEQLKCEVVKSNWYSFSNLLVGDIMDTALPMQSLRQLILSYGLVQSQNKNSVIQEAMSCCQFKFSANYVTSPSQWRKDIVDSPADKGFHFQEMIKQQIDGVDKRLLYYHQISTVFCCVSKDVVYDVTWTPIVPSKWIHSVAIGMIGLLSTFALMHFLEAWTMQLATKLGVIKFGLDKLPNHSVGSIIAMALLLAQSLEARFIEWAVYVGSTNYERSSTCLTQQFIPGWPEYSIRAELVQFQRGKRLDASIEGGCTGGARQVFGEMLSWLGAGAGAALRVHVSQVLYPVTGEVLHQVYNAYGPVAVQVLATSGSGVEALVWFQTSCDAERAQSDTNECNIYDGCCLLDVQHTHPFLGDDADMMPTKCSMLGPSYATTTSGAKSIPAAAEYVFPATKASLAPSTSSTTMVTPAPSTETKDVGAGMDKAALKSEETTQDLYTKMMAMIDKLLETCRDTKEDYTVSVDSNGDAAAQCVNIDPVPILLEVSNEANSTQLVNTNKLFFGESEINQGFDKKEKRKG</sequence>
<keyword evidence="2" id="KW-0694">RNA-binding</keyword>
<dbReference type="HOGENOM" id="CLU_355053_0_0_1"/>
<feature type="domain" description="PTBP1-like RNA recognition motif 2" evidence="4">
    <location>
        <begin position="537"/>
        <end position="625"/>
    </location>
</feature>
<dbReference type="InterPro" id="IPR021790">
    <property type="entry name" value="PTBP1-like_RRM2"/>
</dbReference>
<feature type="region of interest" description="Disordered" evidence="3">
    <location>
        <begin position="1"/>
        <end position="20"/>
    </location>
</feature>
<protein>
    <recommendedName>
        <fullName evidence="4">PTBP1-like RNA recognition motif 2 domain-containing protein</fullName>
    </recommendedName>
</protein>
<dbReference type="CDD" id="cd12422">
    <property type="entry name" value="RRM2_PTBP1_hnRNPL_like"/>
    <property type="match status" value="1"/>
</dbReference>
<dbReference type="EMBL" id="CM000137">
    <property type="protein sequence ID" value="EAY83020.1"/>
    <property type="molecule type" value="Genomic_DNA"/>
</dbReference>
<dbReference type="Proteomes" id="UP000007015">
    <property type="component" value="Chromosome 12"/>
</dbReference>
<dbReference type="InterPro" id="IPR035979">
    <property type="entry name" value="RBD_domain_sf"/>
</dbReference>
<evidence type="ECO:0000313" key="5">
    <source>
        <dbReference type="EMBL" id="EAY83020.1"/>
    </source>
</evidence>
<gene>
    <name evidence="5" type="ORF">OsI_38240</name>
</gene>
<reference evidence="5 6" key="1">
    <citation type="journal article" date="2005" name="PLoS Biol.">
        <title>The genomes of Oryza sativa: a history of duplications.</title>
        <authorList>
            <person name="Yu J."/>
            <person name="Wang J."/>
            <person name="Lin W."/>
            <person name="Li S."/>
            <person name="Li H."/>
            <person name="Zhou J."/>
            <person name="Ni P."/>
            <person name="Dong W."/>
            <person name="Hu S."/>
            <person name="Zeng C."/>
            <person name="Zhang J."/>
            <person name="Zhang Y."/>
            <person name="Li R."/>
            <person name="Xu Z."/>
            <person name="Li S."/>
            <person name="Li X."/>
            <person name="Zheng H."/>
            <person name="Cong L."/>
            <person name="Lin L."/>
            <person name="Yin J."/>
            <person name="Geng J."/>
            <person name="Li G."/>
            <person name="Shi J."/>
            <person name="Liu J."/>
            <person name="Lv H."/>
            <person name="Li J."/>
            <person name="Wang J."/>
            <person name="Deng Y."/>
            <person name="Ran L."/>
            <person name="Shi X."/>
            <person name="Wang X."/>
            <person name="Wu Q."/>
            <person name="Li C."/>
            <person name="Ren X."/>
            <person name="Wang J."/>
            <person name="Wang X."/>
            <person name="Li D."/>
            <person name="Liu D."/>
            <person name="Zhang X."/>
            <person name="Ji Z."/>
            <person name="Zhao W."/>
            <person name="Sun Y."/>
            <person name="Zhang Z."/>
            <person name="Bao J."/>
            <person name="Han Y."/>
            <person name="Dong L."/>
            <person name="Ji J."/>
            <person name="Chen P."/>
            <person name="Wu S."/>
            <person name="Liu J."/>
            <person name="Xiao Y."/>
            <person name="Bu D."/>
            <person name="Tan J."/>
            <person name="Yang L."/>
            <person name="Ye C."/>
            <person name="Zhang J."/>
            <person name="Xu J."/>
            <person name="Zhou Y."/>
            <person name="Yu Y."/>
            <person name="Zhang B."/>
            <person name="Zhuang S."/>
            <person name="Wei H."/>
            <person name="Liu B."/>
            <person name="Lei M."/>
            <person name="Yu H."/>
            <person name="Li Y."/>
            <person name="Xu H."/>
            <person name="Wei S."/>
            <person name="He X."/>
            <person name="Fang L."/>
            <person name="Zhang Z."/>
            <person name="Zhang Y."/>
            <person name="Huang X."/>
            <person name="Su Z."/>
            <person name="Tong W."/>
            <person name="Li J."/>
            <person name="Tong Z."/>
            <person name="Li S."/>
            <person name="Ye J."/>
            <person name="Wang L."/>
            <person name="Fang L."/>
            <person name="Lei T."/>
            <person name="Chen C."/>
            <person name="Chen H."/>
            <person name="Xu Z."/>
            <person name="Li H."/>
            <person name="Huang H."/>
            <person name="Zhang F."/>
            <person name="Xu H."/>
            <person name="Li N."/>
            <person name="Zhao C."/>
            <person name="Li S."/>
            <person name="Dong L."/>
            <person name="Huang Y."/>
            <person name="Li L."/>
            <person name="Xi Y."/>
            <person name="Qi Q."/>
            <person name="Li W."/>
            <person name="Zhang B."/>
            <person name="Hu W."/>
            <person name="Zhang Y."/>
            <person name="Tian X."/>
            <person name="Jiao Y."/>
            <person name="Liang X."/>
            <person name="Jin J."/>
            <person name="Gao L."/>
            <person name="Zheng W."/>
            <person name="Hao B."/>
            <person name="Liu S."/>
            <person name="Wang W."/>
            <person name="Yuan L."/>
            <person name="Cao M."/>
            <person name="McDermott J."/>
            <person name="Samudrala R."/>
            <person name="Wang J."/>
            <person name="Wong G.K."/>
            <person name="Yang H."/>
        </authorList>
    </citation>
    <scope>NUCLEOTIDE SEQUENCE [LARGE SCALE GENOMIC DNA]</scope>
    <source>
        <strain evidence="6">cv. 93-11</strain>
    </source>
</reference>
<dbReference type="SUPFAM" id="SSF54928">
    <property type="entry name" value="RNA-binding domain, RBD"/>
    <property type="match status" value="1"/>
</dbReference>
<proteinExistence type="predicted"/>
<evidence type="ECO:0000259" key="4">
    <source>
        <dbReference type="Pfam" id="PF11835"/>
    </source>
</evidence>
<dbReference type="Gramene" id="BGIOSGA037349-TA">
    <property type="protein sequence ID" value="BGIOSGA037349-PA"/>
    <property type="gene ID" value="BGIOSGA037349"/>
</dbReference>
<evidence type="ECO:0000256" key="3">
    <source>
        <dbReference type="SAM" id="MobiDB-lite"/>
    </source>
</evidence>
<keyword evidence="1" id="KW-0677">Repeat</keyword>
<name>A2ZK86_ORYSI</name>
<dbReference type="AlphaFoldDB" id="A2ZK86"/>
<dbReference type="InterPro" id="IPR012677">
    <property type="entry name" value="Nucleotide-bd_a/b_plait_sf"/>
</dbReference>
<accession>A2ZK86</accession>
<organism evidence="5 6">
    <name type="scientific">Oryza sativa subsp. indica</name>
    <name type="common">Rice</name>
    <dbReference type="NCBI Taxonomy" id="39946"/>
    <lineage>
        <taxon>Eukaryota</taxon>
        <taxon>Viridiplantae</taxon>
        <taxon>Streptophyta</taxon>
        <taxon>Embryophyta</taxon>
        <taxon>Tracheophyta</taxon>
        <taxon>Spermatophyta</taxon>
        <taxon>Magnoliopsida</taxon>
        <taxon>Liliopsida</taxon>
        <taxon>Poales</taxon>
        <taxon>Poaceae</taxon>
        <taxon>BOP clade</taxon>
        <taxon>Oryzoideae</taxon>
        <taxon>Oryzeae</taxon>
        <taxon>Oryzinae</taxon>
        <taxon>Oryza</taxon>
        <taxon>Oryza sativa</taxon>
    </lineage>
</organism>
<dbReference type="Pfam" id="PF11835">
    <property type="entry name" value="RRM_8"/>
    <property type="match status" value="1"/>
</dbReference>
<dbReference type="STRING" id="39946.A2ZK86"/>
<evidence type="ECO:0000256" key="2">
    <source>
        <dbReference type="ARBA" id="ARBA00022884"/>
    </source>
</evidence>
<dbReference type="Gene3D" id="3.30.70.330">
    <property type="match status" value="1"/>
</dbReference>
<evidence type="ECO:0000313" key="6">
    <source>
        <dbReference type="Proteomes" id="UP000007015"/>
    </source>
</evidence>
<dbReference type="PANTHER" id="PTHR15592">
    <property type="entry name" value="MATRIN 3/NUCLEAR PROTEIN 220-RELATED"/>
    <property type="match status" value="1"/>
</dbReference>
<evidence type="ECO:0000256" key="1">
    <source>
        <dbReference type="ARBA" id="ARBA00022737"/>
    </source>
</evidence>